<evidence type="ECO:0000313" key="1">
    <source>
        <dbReference type="EMBL" id="CAG8699765.1"/>
    </source>
</evidence>
<sequence length="43" mass="4737">MSNSVFSDGVKFIHSGSDAFFFAEFTLNKSSLAIPVSKVFYTL</sequence>
<evidence type="ECO:0000313" key="2">
    <source>
        <dbReference type="Proteomes" id="UP000789405"/>
    </source>
</evidence>
<accession>A0A9N9HPW8</accession>
<reference evidence="1" key="1">
    <citation type="submission" date="2021-06" db="EMBL/GenBank/DDBJ databases">
        <authorList>
            <person name="Kallberg Y."/>
            <person name="Tangrot J."/>
            <person name="Rosling A."/>
        </authorList>
    </citation>
    <scope>NUCLEOTIDE SEQUENCE</scope>
    <source>
        <strain evidence="1">MA453B</strain>
    </source>
</reference>
<proteinExistence type="predicted"/>
<protein>
    <submittedName>
        <fullName evidence="1">16699_t:CDS:1</fullName>
    </submittedName>
</protein>
<dbReference type="EMBL" id="CAJVPY010008711">
    <property type="protein sequence ID" value="CAG8699765.1"/>
    <property type="molecule type" value="Genomic_DNA"/>
</dbReference>
<dbReference type="Proteomes" id="UP000789405">
    <property type="component" value="Unassembled WGS sequence"/>
</dbReference>
<comment type="caution">
    <text evidence="1">The sequence shown here is derived from an EMBL/GenBank/DDBJ whole genome shotgun (WGS) entry which is preliminary data.</text>
</comment>
<organism evidence="1 2">
    <name type="scientific">Dentiscutata erythropus</name>
    <dbReference type="NCBI Taxonomy" id="1348616"/>
    <lineage>
        <taxon>Eukaryota</taxon>
        <taxon>Fungi</taxon>
        <taxon>Fungi incertae sedis</taxon>
        <taxon>Mucoromycota</taxon>
        <taxon>Glomeromycotina</taxon>
        <taxon>Glomeromycetes</taxon>
        <taxon>Diversisporales</taxon>
        <taxon>Gigasporaceae</taxon>
        <taxon>Dentiscutata</taxon>
    </lineage>
</organism>
<name>A0A9N9HPW8_9GLOM</name>
<gene>
    <name evidence="1" type="ORF">DERYTH_LOCUS12914</name>
</gene>
<dbReference type="AlphaFoldDB" id="A0A9N9HPW8"/>
<keyword evidence="2" id="KW-1185">Reference proteome</keyword>